<dbReference type="Pfam" id="PF00650">
    <property type="entry name" value="CRAL_TRIO"/>
    <property type="match status" value="1"/>
</dbReference>
<organism evidence="2 3">
    <name type="scientific">Triparma retinervis</name>
    <dbReference type="NCBI Taxonomy" id="2557542"/>
    <lineage>
        <taxon>Eukaryota</taxon>
        <taxon>Sar</taxon>
        <taxon>Stramenopiles</taxon>
        <taxon>Ochrophyta</taxon>
        <taxon>Bolidophyceae</taxon>
        <taxon>Parmales</taxon>
        <taxon>Triparmaceae</taxon>
        <taxon>Triparma</taxon>
    </lineage>
</organism>
<name>A0A9W7L4K6_9STRA</name>
<dbReference type="CDD" id="cd00170">
    <property type="entry name" value="SEC14"/>
    <property type="match status" value="1"/>
</dbReference>
<dbReference type="Gene3D" id="3.40.525.10">
    <property type="entry name" value="CRAL-TRIO lipid binding domain"/>
    <property type="match status" value="1"/>
</dbReference>
<feature type="non-terminal residue" evidence="2">
    <location>
        <position position="1"/>
    </location>
</feature>
<evidence type="ECO:0000313" key="3">
    <source>
        <dbReference type="Proteomes" id="UP001165082"/>
    </source>
</evidence>
<dbReference type="EMBL" id="BRXZ01008566">
    <property type="protein sequence ID" value="GMI28119.1"/>
    <property type="molecule type" value="Genomic_DNA"/>
</dbReference>
<proteinExistence type="predicted"/>
<dbReference type="AlphaFoldDB" id="A0A9W7L4K6"/>
<dbReference type="InterPro" id="IPR036865">
    <property type="entry name" value="CRAL-TRIO_dom_sf"/>
</dbReference>
<dbReference type="InterPro" id="IPR001251">
    <property type="entry name" value="CRAL-TRIO_dom"/>
</dbReference>
<gene>
    <name evidence="2" type="ORF">TrRE_jg4859</name>
</gene>
<dbReference type="Proteomes" id="UP001165082">
    <property type="component" value="Unassembled WGS sequence"/>
</dbReference>
<accession>A0A9W7L4K6</accession>
<sequence>YALKKFSAYISWRIKSNVEELLSEGQSSDLSTEFLEGAVYWHGVDTLGRPILWENFGAMDFRNFDSARKIRFYILLFEAVYKVMPEGVTQFTVVADSKSLPYAR</sequence>
<feature type="non-terminal residue" evidence="2">
    <location>
        <position position="104"/>
    </location>
</feature>
<evidence type="ECO:0000313" key="2">
    <source>
        <dbReference type="EMBL" id="GMI28119.1"/>
    </source>
</evidence>
<reference evidence="2" key="1">
    <citation type="submission" date="2022-07" db="EMBL/GenBank/DDBJ databases">
        <title>Genome analysis of Parmales, a sister group of diatoms, reveals the evolutionary specialization of diatoms from phago-mixotrophs to photoautotrophs.</title>
        <authorList>
            <person name="Ban H."/>
            <person name="Sato S."/>
            <person name="Yoshikawa S."/>
            <person name="Kazumasa Y."/>
            <person name="Nakamura Y."/>
            <person name="Ichinomiya M."/>
            <person name="Saitoh K."/>
            <person name="Sato N."/>
            <person name="Blanc-Mathieu R."/>
            <person name="Endo H."/>
            <person name="Kuwata A."/>
            <person name="Ogata H."/>
        </authorList>
    </citation>
    <scope>NUCLEOTIDE SEQUENCE</scope>
</reference>
<dbReference type="OrthoDB" id="202667at2759"/>
<keyword evidence="3" id="KW-1185">Reference proteome</keyword>
<dbReference type="SUPFAM" id="SSF52087">
    <property type="entry name" value="CRAL/TRIO domain"/>
    <property type="match status" value="1"/>
</dbReference>
<comment type="caution">
    <text evidence="2">The sequence shown here is derived from an EMBL/GenBank/DDBJ whole genome shotgun (WGS) entry which is preliminary data.</text>
</comment>
<evidence type="ECO:0000259" key="1">
    <source>
        <dbReference type="Pfam" id="PF00650"/>
    </source>
</evidence>
<feature type="domain" description="CRAL-TRIO" evidence="1">
    <location>
        <begin position="37"/>
        <end position="102"/>
    </location>
</feature>
<protein>
    <recommendedName>
        <fullName evidence="1">CRAL-TRIO domain-containing protein</fullName>
    </recommendedName>
</protein>